<keyword evidence="2" id="KW-1185">Reference proteome</keyword>
<accession>A0A284S4U0</accession>
<name>A0A284S4U0_ARMOS</name>
<proteinExistence type="predicted"/>
<reference evidence="2" key="1">
    <citation type="journal article" date="2017" name="Nat. Ecol. Evol.">
        <title>Genome expansion and lineage-specific genetic innovations in the forest pathogenic fungi Armillaria.</title>
        <authorList>
            <person name="Sipos G."/>
            <person name="Prasanna A.N."/>
            <person name="Walter M.C."/>
            <person name="O'Connor E."/>
            <person name="Balint B."/>
            <person name="Krizsan K."/>
            <person name="Kiss B."/>
            <person name="Hess J."/>
            <person name="Varga T."/>
            <person name="Slot J."/>
            <person name="Riley R."/>
            <person name="Boka B."/>
            <person name="Rigling D."/>
            <person name="Barry K."/>
            <person name="Lee J."/>
            <person name="Mihaltcheva S."/>
            <person name="LaButti K."/>
            <person name="Lipzen A."/>
            <person name="Waldron R."/>
            <person name="Moloney N.M."/>
            <person name="Sperisen C."/>
            <person name="Kredics L."/>
            <person name="Vagvoelgyi C."/>
            <person name="Patrignani A."/>
            <person name="Fitzpatrick D."/>
            <person name="Nagy I."/>
            <person name="Doyle S."/>
            <person name="Anderson J.B."/>
            <person name="Grigoriev I.V."/>
            <person name="Gueldener U."/>
            <person name="Muensterkoetter M."/>
            <person name="Nagy L.G."/>
        </authorList>
    </citation>
    <scope>NUCLEOTIDE SEQUENCE [LARGE SCALE GENOMIC DNA]</scope>
    <source>
        <strain evidence="2">C18/9</strain>
    </source>
</reference>
<dbReference type="EMBL" id="FUEG01000032">
    <property type="protein sequence ID" value="SJL16033.1"/>
    <property type="molecule type" value="Genomic_DNA"/>
</dbReference>
<evidence type="ECO:0000313" key="2">
    <source>
        <dbReference type="Proteomes" id="UP000219338"/>
    </source>
</evidence>
<evidence type="ECO:0000313" key="1">
    <source>
        <dbReference type="EMBL" id="SJL16033.1"/>
    </source>
</evidence>
<sequence length="174" mass="20383">MIYRQFKLLTAILDKGWDEDTGRLRHVGTQARPSDATVCDTRENLARTITCWKTARQIRSVRSTVPNDTLMAREPGQFLIRVTHSIDSNVHYNQATKICSEERAHQYQYQYRCSGRTRRHENATKFLHRGYKIRSMIVNIERDLEGRKIRGTAPRSCCVHWASISPFFRLDALW</sequence>
<organism evidence="1 2">
    <name type="scientific">Armillaria ostoyae</name>
    <name type="common">Armillaria root rot fungus</name>
    <dbReference type="NCBI Taxonomy" id="47428"/>
    <lineage>
        <taxon>Eukaryota</taxon>
        <taxon>Fungi</taxon>
        <taxon>Dikarya</taxon>
        <taxon>Basidiomycota</taxon>
        <taxon>Agaricomycotina</taxon>
        <taxon>Agaricomycetes</taxon>
        <taxon>Agaricomycetidae</taxon>
        <taxon>Agaricales</taxon>
        <taxon>Marasmiineae</taxon>
        <taxon>Physalacriaceae</taxon>
        <taxon>Armillaria</taxon>
    </lineage>
</organism>
<protein>
    <submittedName>
        <fullName evidence="1">Uncharacterized protein</fullName>
    </submittedName>
</protein>
<dbReference type="AlphaFoldDB" id="A0A284S4U0"/>
<dbReference type="Proteomes" id="UP000219338">
    <property type="component" value="Unassembled WGS sequence"/>
</dbReference>
<gene>
    <name evidence="1" type="ORF">ARMOST_19548</name>
</gene>